<dbReference type="GO" id="GO:0000139">
    <property type="term" value="C:Golgi membrane"/>
    <property type="evidence" value="ECO:0007669"/>
    <property type="project" value="UniProtKB-SubCell"/>
</dbReference>
<dbReference type="PANTHER" id="PTHR45657:SF43">
    <property type="entry name" value="PHOSPHATIDYLINOSITOL_PHOSPHATIDYLCHOLINE TRANSFER PROTEIN SFH9"/>
    <property type="match status" value="1"/>
</dbReference>
<comment type="similarity">
    <text evidence="5">Belongs to the SFH family.</text>
</comment>
<proteinExistence type="inferred from homology"/>
<dbReference type="InterPro" id="IPR051026">
    <property type="entry name" value="PI/PC_transfer"/>
</dbReference>
<dbReference type="STRING" id="4155.A0A022RK06"/>
<dbReference type="CDD" id="cd00170">
    <property type="entry name" value="SEC14"/>
    <property type="match status" value="1"/>
</dbReference>
<dbReference type="Gene3D" id="1.10.8.20">
    <property type="entry name" value="N-terminal domain of phosphatidylinositol transfer protein sec14p"/>
    <property type="match status" value="1"/>
</dbReference>
<dbReference type="InterPro" id="IPR011074">
    <property type="entry name" value="CRAL/TRIO_N_dom"/>
</dbReference>
<dbReference type="Gene3D" id="3.40.525.10">
    <property type="entry name" value="CRAL-TRIO lipid binding domain"/>
    <property type="match status" value="1"/>
</dbReference>
<organism evidence="7 8">
    <name type="scientific">Erythranthe guttata</name>
    <name type="common">Yellow monkey flower</name>
    <name type="synonym">Mimulus guttatus</name>
    <dbReference type="NCBI Taxonomy" id="4155"/>
    <lineage>
        <taxon>Eukaryota</taxon>
        <taxon>Viridiplantae</taxon>
        <taxon>Streptophyta</taxon>
        <taxon>Embryophyta</taxon>
        <taxon>Tracheophyta</taxon>
        <taxon>Spermatophyta</taxon>
        <taxon>Magnoliopsida</taxon>
        <taxon>eudicotyledons</taxon>
        <taxon>Gunneridae</taxon>
        <taxon>Pentapetalae</taxon>
        <taxon>asterids</taxon>
        <taxon>lamiids</taxon>
        <taxon>Lamiales</taxon>
        <taxon>Phrymaceae</taxon>
        <taxon>Erythranthe</taxon>
    </lineage>
</organism>
<dbReference type="Pfam" id="PF00650">
    <property type="entry name" value="CRAL_TRIO"/>
    <property type="match status" value="1"/>
</dbReference>
<dbReference type="SUPFAM" id="SSF52087">
    <property type="entry name" value="CRAL/TRIO domain"/>
    <property type="match status" value="1"/>
</dbReference>
<dbReference type="GO" id="GO:0005886">
    <property type="term" value="C:plasma membrane"/>
    <property type="evidence" value="ECO:0007669"/>
    <property type="project" value="UniProtKB-SubCell"/>
</dbReference>
<evidence type="ECO:0000256" key="1">
    <source>
        <dbReference type="ARBA" id="ARBA00004202"/>
    </source>
</evidence>
<accession>A0A022RK06</accession>
<feature type="domain" description="CRAL-TRIO" evidence="6">
    <location>
        <begin position="142"/>
        <end position="316"/>
    </location>
</feature>
<dbReference type="AlphaFoldDB" id="A0A022RK06"/>
<dbReference type="PANTHER" id="PTHR45657">
    <property type="entry name" value="CRAL-TRIO DOMAIN-CONTAINING PROTEIN YKL091C-RELATED"/>
    <property type="match status" value="1"/>
</dbReference>
<keyword evidence="4" id="KW-0333">Golgi apparatus</keyword>
<evidence type="ECO:0000256" key="2">
    <source>
        <dbReference type="ARBA" id="ARBA00004395"/>
    </source>
</evidence>
<evidence type="ECO:0000313" key="7">
    <source>
        <dbReference type="EMBL" id="EYU39230.1"/>
    </source>
</evidence>
<dbReference type="PROSITE" id="PS50191">
    <property type="entry name" value="CRAL_TRIO"/>
    <property type="match status" value="1"/>
</dbReference>
<comment type="subcellular location">
    <subcellularLocation>
        <location evidence="1">Cell membrane</location>
        <topology evidence="1">Peripheral membrane protein</topology>
    </subcellularLocation>
    <subcellularLocation>
        <location evidence="2">Golgi apparatus membrane</location>
        <topology evidence="2">Peripheral membrane protein</topology>
    </subcellularLocation>
</comment>
<dbReference type="GO" id="GO:0008526">
    <property type="term" value="F:phosphatidylinositol transfer activity"/>
    <property type="evidence" value="ECO:0000318"/>
    <property type="project" value="GO_Central"/>
</dbReference>
<keyword evidence="3" id="KW-0653">Protein transport</keyword>
<dbReference type="InterPro" id="IPR036273">
    <property type="entry name" value="CRAL/TRIO_N_dom_sf"/>
</dbReference>
<dbReference type="GO" id="GO:0006892">
    <property type="term" value="P:post-Golgi vesicle-mediated transport"/>
    <property type="evidence" value="ECO:0000318"/>
    <property type="project" value="GO_Central"/>
</dbReference>
<evidence type="ECO:0000313" key="8">
    <source>
        <dbReference type="Proteomes" id="UP000030748"/>
    </source>
</evidence>
<evidence type="ECO:0000256" key="5">
    <source>
        <dbReference type="ARBA" id="ARBA00038020"/>
    </source>
</evidence>
<gene>
    <name evidence="7" type="ORF">MIMGU_mgv1a025356mg</name>
</gene>
<dbReference type="EMBL" id="KI630454">
    <property type="protein sequence ID" value="EYU39230.1"/>
    <property type="molecule type" value="Genomic_DNA"/>
</dbReference>
<keyword evidence="8" id="KW-1185">Reference proteome</keyword>
<dbReference type="InterPro" id="IPR001251">
    <property type="entry name" value="CRAL-TRIO_dom"/>
</dbReference>
<dbReference type="GO" id="GO:0015031">
    <property type="term" value="P:protein transport"/>
    <property type="evidence" value="ECO:0007669"/>
    <property type="project" value="UniProtKB-KW"/>
</dbReference>
<dbReference type="eggNOG" id="KOG1471">
    <property type="taxonomic scope" value="Eukaryota"/>
</dbReference>
<dbReference type="SUPFAM" id="SSF46938">
    <property type="entry name" value="CRAL/TRIO N-terminal domain"/>
    <property type="match status" value="1"/>
</dbReference>
<evidence type="ECO:0000256" key="4">
    <source>
        <dbReference type="ARBA" id="ARBA00023034"/>
    </source>
</evidence>
<name>A0A022RK06_ERYGU</name>
<dbReference type="Proteomes" id="UP000030748">
    <property type="component" value="Unassembled WGS sequence"/>
</dbReference>
<evidence type="ECO:0000259" key="6">
    <source>
        <dbReference type="PROSITE" id="PS50191"/>
    </source>
</evidence>
<dbReference type="SMART" id="SM01100">
    <property type="entry name" value="CRAL_TRIO_N"/>
    <property type="match status" value="1"/>
</dbReference>
<dbReference type="InterPro" id="IPR036865">
    <property type="entry name" value="CRAL-TRIO_dom_sf"/>
</dbReference>
<sequence>MPEIVMIDEDERGKRSDHEMIFEDENRKRRLRSLRRKAVNGSTRIKQTLRKRSKRVVHCQFASFSTEEFLDEGEEKAVCEFRQILIERDLLPAKHDDYHILLRFLKARKFDLEKAIHMWVEMLKWRKENGVDSIIQDFLYDEFEEVQRYYPHGYHGVDKEGRPVYIERLGKLEPSKLMSVTTADRFLKYHIQGFEKTFAEKFPACSIAAKRHIDSTTTILDVHGLNWMSFGKVAHDLVMRMQRIDGNNYPETLHHMFIVNAGSGFKCLWSWAKGFLDPRTTEKIHVLGTNFQNKLLEVVDASQLPDFLGGSCSCPDQRGCLRSDKGPWNSPELIKITEEIQSPNSNSPDEQKTRSNTEELLHPCCKKLQHLEDLVTELCKKPAKIPPEKDDILLESMSRIKSIEYDLQKTKKALLATASKQVELSESLDTLKEIKLKASRSCWLRSSKSLPRRT</sequence>
<reference evidence="7 8" key="1">
    <citation type="journal article" date="2013" name="Proc. Natl. Acad. Sci. U.S.A.">
        <title>Fine-scale variation in meiotic recombination in Mimulus inferred from population shotgun sequencing.</title>
        <authorList>
            <person name="Hellsten U."/>
            <person name="Wright K.M."/>
            <person name="Jenkins J."/>
            <person name="Shu S."/>
            <person name="Yuan Y."/>
            <person name="Wessler S.R."/>
            <person name="Schmutz J."/>
            <person name="Willis J.H."/>
            <person name="Rokhsar D.S."/>
        </authorList>
    </citation>
    <scope>NUCLEOTIDE SEQUENCE [LARGE SCALE GENOMIC DNA]</scope>
    <source>
        <strain evidence="8">cv. DUN x IM62</strain>
    </source>
</reference>
<evidence type="ECO:0000256" key="3">
    <source>
        <dbReference type="ARBA" id="ARBA00022927"/>
    </source>
</evidence>
<dbReference type="SMART" id="SM00516">
    <property type="entry name" value="SEC14"/>
    <property type="match status" value="1"/>
</dbReference>
<protein>
    <recommendedName>
        <fullName evidence="6">CRAL-TRIO domain-containing protein</fullName>
    </recommendedName>
</protein>
<keyword evidence="3" id="KW-0813">Transport</keyword>
<dbReference type="Pfam" id="PF03765">
    <property type="entry name" value="CRAL_TRIO_N"/>
    <property type="match status" value="1"/>
</dbReference>